<dbReference type="PANTHER" id="PTHR13326">
    <property type="entry name" value="TRNA PSEUDOURIDINE SYNTHASE D"/>
    <property type="match status" value="1"/>
</dbReference>
<feature type="region of interest" description="Disordered" evidence="3">
    <location>
        <begin position="60"/>
        <end position="83"/>
    </location>
</feature>
<dbReference type="InterPro" id="IPR042214">
    <property type="entry name" value="TruD_catalytic"/>
</dbReference>
<dbReference type="Gene3D" id="1.10.1510.30">
    <property type="match status" value="1"/>
</dbReference>
<protein>
    <submittedName>
        <fullName evidence="5">Multisubstrate pseudouridine synthase 7</fullName>
    </submittedName>
</protein>
<keyword evidence="6" id="KW-1185">Reference proteome</keyword>
<evidence type="ECO:0000256" key="1">
    <source>
        <dbReference type="ARBA" id="ARBA00007953"/>
    </source>
</evidence>
<feature type="domain" description="TRUD" evidence="4">
    <location>
        <begin position="324"/>
        <end position="578"/>
    </location>
</feature>
<proteinExistence type="inferred from homology"/>
<sequence length="740" mass="82038">MTQHTVSTTEEMVGITTYVDPTIPGFSAIIKQRYSDFIVNEVDLDNNVVHLTSYDLPTLSAEAQQKREQRREEDEAKEKANSAMDDGARLGELAELLGCSAEGNNGGGDDDVMGQIKKMLETNGTEVEFVNLKPVDDKAKRTAIHTLIKERFSNRMVSETKDGVMRLRMHTKKDSQVRRSSKKDLDDTWKDLGGEFCRFCIFKENRETMEGINNLVSALRVPHKIFSIAGTKDKRGVTCQWATVHRVKAERLVGLNRTLRNMKLGNFSYVPQALQLGDLRGNRFVITLRNVLVNSSSSTSSGPDQVKEETATLARAMTSLRDRGFINYFGLQRFGTGSVGTHEIGRALLQSQWEQAVDLIMKPRVSEKPDLERARLHWQQHRDPKEALKMFPKRWVAEYQILHAYNKAGHLRDHFNALQAVPRSLRMMYIHAYQSYVWNTLASERLGLYGADKPVVGDLVAEGDRDAIEGDEGSEGEDNGGEDGNSKSNNNNNNNNGGRRRAPFSGVRAKVLTEADVDQYTIHDVIMPLPGTDVIYPTHAIGERYKTLMAQDGLDPLKMKRPHKDYSLTGSYRYILAKPENVEWEVVRYNDADLPLTWTDLDRLEGKTGNPPGVVVDANNGQPEEGGAEQNAAGRGMYLALILHLTLKSSQYATMAIREVCKQETSVQFQSALNPEDAGMKKTDAASPAVNAASVAAAAAVVEESASSSSVAAKRTIDQVEDAAPAPEPKSVATEPPTQV</sequence>
<reference evidence="5" key="1">
    <citation type="journal article" date="2020" name="Fungal Divers.">
        <title>Resolving the Mortierellaceae phylogeny through synthesis of multi-gene phylogenetics and phylogenomics.</title>
        <authorList>
            <person name="Vandepol N."/>
            <person name="Liber J."/>
            <person name="Desiro A."/>
            <person name="Na H."/>
            <person name="Kennedy M."/>
            <person name="Barry K."/>
            <person name="Grigoriev I.V."/>
            <person name="Miller A.N."/>
            <person name="O'Donnell K."/>
            <person name="Stajich J.E."/>
            <person name="Bonito G."/>
        </authorList>
    </citation>
    <scope>NUCLEOTIDE SEQUENCE</scope>
    <source>
        <strain evidence="5">BC1065</strain>
    </source>
</reference>
<evidence type="ECO:0000313" key="5">
    <source>
        <dbReference type="EMBL" id="KAG0254418.1"/>
    </source>
</evidence>
<name>A0A9P6U0X1_9FUNG</name>
<dbReference type="InterPro" id="IPR001656">
    <property type="entry name" value="PsdUridine_synth_TruD"/>
</dbReference>
<comment type="similarity">
    <text evidence="1">Belongs to the pseudouridine synthase TruD family.</text>
</comment>
<dbReference type="GO" id="GO:0001522">
    <property type="term" value="P:pseudouridine synthesis"/>
    <property type="evidence" value="ECO:0007669"/>
    <property type="project" value="InterPro"/>
</dbReference>
<comment type="caution">
    <text evidence="5">The sequence shown here is derived from an EMBL/GenBank/DDBJ whole genome shotgun (WGS) entry which is preliminary data.</text>
</comment>
<dbReference type="OrthoDB" id="447290at2759"/>
<dbReference type="InterPro" id="IPR011760">
    <property type="entry name" value="PsdUridine_synth_TruD_insert"/>
</dbReference>
<dbReference type="Pfam" id="PF01142">
    <property type="entry name" value="TruD"/>
    <property type="match status" value="1"/>
</dbReference>
<dbReference type="GO" id="GO:0009982">
    <property type="term" value="F:pseudouridine synthase activity"/>
    <property type="evidence" value="ECO:0007669"/>
    <property type="project" value="InterPro"/>
</dbReference>
<gene>
    <name evidence="5" type="primary">PUS7</name>
    <name evidence="5" type="ORF">DFQ27_006852</name>
</gene>
<evidence type="ECO:0000259" key="4">
    <source>
        <dbReference type="PROSITE" id="PS50984"/>
    </source>
</evidence>
<dbReference type="AlphaFoldDB" id="A0A9P6U0X1"/>
<dbReference type="NCBIfam" id="TIGR00094">
    <property type="entry name" value="tRNA_TruD_broad"/>
    <property type="match status" value="1"/>
</dbReference>
<dbReference type="Proteomes" id="UP000807716">
    <property type="component" value="Unassembled WGS sequence"/>
</dbReference>
<evidence type="ECO:0000256" key="3">
    <source>
        <dbReference type="SAM" id="MobiDB-lite"/>
    </source>
</evidence>
<dbReference type="EMBL" id="JAAAJB010000518">
    <property type="protein sequence ID" value="KAG0254418.1"/>
    <property type="molecule type" value="Genomic_DNA"/>
</dbReference>
<feature type="compositionally biased region" description="Basic and acidic residues" evidence="3">
    <location>
        <begin position="64"/>
        <end position="80"/>
    </location>
</feature>
<organism evidence="5 6">
    <name type="scientific">Actinomortierella ambigua</name>
    <dbReference type="NCBI Taxonomy" id="1343610"/>
    <lineage>
        <taxon>Eukaryota</taxon>
        <taxon>Fungi</taxon>
        <taxon>Fungi incertae sedis</taxon>
        <taxon>Mucoromycota</taxon>
        <taxon>Mortierellomycotina</taxon>
        <taxon>Mortierellomycetes</taxon>
        <taxon>Mortierellales</taxon>
        <taxon>Mortierellaceae</taxon>
        <taxon>Actinomortierella</taxon>
    </lineage>
</organism>
<feature type="region of interest" description="Disordered" evidence="3">
    <location>
        <begin position="467"/>
        <end position="505"/>
    </location>
</feature>
<dbReference type="PANTHER" id="PTHR13326:SF21">
    <property type="entry name" value="PSEUDOURIDYLATE SYNTHASE PUS7L"/>
    <property type="match status" value="1"/>
</dbReference>
<feature type="compositionally biased region" description="Low complexity" evidence="3">
    <location>
        <begin position="704"/>
        <end position="713"/>
    </location>
</feature>
<keyword evidence="2" id="KW-0413">Isomerase</keyword>
<dbReference type="GO" id="GO:0003723">
    <property type="term" value="F:RNA binding"/>
    <property type="evidence" value="ECO:0007669"/>
    <property type="project" value="InterPro"/>
</dbReference>
<accession>A0A9P6U0X1</accession>
<feature type="region of interest" description="Disordered" evidence="3">
    <location>
        <begin position="704"/>
        <end position="740"/>
    </location>
</feature>
<feature type="compositionally biased region" description="Acidic residues" evidence="3">
    <location>
        <begin position="469"/>
        <end position="481"/>
    </location>
</feature>
<dbReference type="PROSITE" id="PS50984">
    <property type="entry name" value="TRUD"/>
    <property type="match status" value="1"/>
</dbReference>
<dbReference type="Gene3D" id="3.30.2350.20">
    <property type="entry name" value="TruD, catalytic domain"/>
    <property type="match status" value="1"/>
</dbReference>
<dbReference type="SUPFAM" id="SSF55120">
    <property type="entry name" value="Pseudouridine synthase"/>
    <property type="match status" value="1"/>
</dbReference>
<evidence type="ECO:0000313" key="6">
    <source>
        <dbReference type="Proteomes" id="UP000807716"/>
    </source>
</evidence>
<dbReference type="PIRSF" id="PIRSF037016">
    <property type="entry name" value="Pseudouridin_synth_euk_prd"/>
    <property type="match status" value="1"/>
</dbReference>
<evidence type="ECO:0000256" key="2">
    <source>
        <dbReference type="ARBA" id="ARBA00023235"/>
    </source>
</evidence>
<dbReference type="CDD" id="cd02576">
    <property type="entry name" value="PseudoU_synth_ScPUS7"/>
    <property type="match status" value="1"/>
</dbReference>
<dbReference type="GO" id="GO:0005634">
    <property type="term" value="C:nucleus"/>
    <property type="evidence" value="ECO:0007669"/>
    <property type="project" value="TreeGrafter"/>
</dbReference>
<dbReference type="InterPro" id="IPR020103">
    <property type="entry name" value="PsdUridine_synth_cat_dom_sf"/>
</dbReference>
<feature type="compositionally biased region" description="Low complexity" evidence="3">
    <location>
        <begin position="486"/>
        <end position="497"/>
    </location>
</feature>